<evidence type="ECO:0000259" key="3">
    <source>
        <dbReference type="SMART" id="SM00382"/>
    </source>
</evidence>
<dbReference type="InterPro" id="IPR001270">
    <property type="entry name" value="ClpA/B"/>
</dbReference>
<comment type="caution">
    <text evidence="4">The sequence shown here is derived from an EMBL/GenBank/DDBJ whole genome shotgun (WGS) entry which is preliminary data.</text>
</comment>
<feature type="domain" description="AAA+ ATPase" evidence="3">
    <location>
        <begin position="175"/>
        <end position="309"/>
    </location>
</feature>
<reference evidence="4 5" key="1">
    <citation type="submission" date="2020-07" db="EMBL/GenBank/DDBJ databases">
        <title>Transfer of Campylobacter canadensis to the novel genus Avispirillum gen. nov., that also includes two novel species recovered from migratory waterfowl: Avispirillum anseris sp. nov. and Avispirillum brantae sp. nov.</title>
        <authorList>
            <person name="Miller W.G."/>
            <person name="Chapman M.H."/>
            <person name="Yee E."/>
            <person name="Inglis G.D."/>
        </authorList>
    </citation>
    <scope>NUCLEOTIDE SEQUENCE [LARGE SCALE GENOMIC DNA]</scope>
    <source>
        <strain evidence="4 5">L283</strain>
    </source>
</reference>
<dbReference type="Gene3D" id="3.40.50.300">
    <property type="entry name" value="P-loop containing nucleotide triphosphate hydrolases"/>
    <property type="match status" value="1"/>
</dbReference>
<feature type="transmembrane region" description="Helical" evidence="2">
    <location>
        <begin position="97"/>
        <end position="115"/>
    </location>
</feature>
<keyword evidence="2" id="KW-0472">Membrane</keyword>
<dbReference type="InterPro" id="IPR027417">
    <property type="entry name" value="P-loop_NTPase"/>
</dbReference>
<evidence type="ECO:0000256" key="1">
    <source>
        <dbReference type="RuleBase" id="RU003651"/>
    </source>
</evidence>
<dbReference type="EMBL" id="JACGBB010000001">
    <property type="protein sequence ID" value="MBZ7986611.1"/>
    <property type="molecule type" value="Genomic_DNA"/>
</dbReference>
<comment type="similarity">
    <text evidence="1">Belongs to the AAA ATPase family.</text>
</comment>
<proteinExistence type="inferred from homology"/>
<sequence>MRQIQQLLKNKNIKIILISLLLISLCFVIFFSQQKQKALNYTEFNNLLNTNVKDAYLLNNQLYFSIDKNKYVIFANDEVLSKMLNYTSIENKIEFDYTLLFLALISAAFLFYLFYASKNLKNAKNTQNPVSNILKSEFKTQKSKFVSFDEIIGQNTAKKELRKLANLFKNKKNCPIKAVLLTGPSGVGKTMLAKAFASECRASFFYQSASSFNEMFIGVGAKRIRDLFSNAAALAPSVIFIDEIDALGKRRGISLSNESDNTLNELLTQLDGFCEINNVLLIAATNLEKSLDAALLRRFSKKIAFTKPNYEERMEFLDFLEFKNLLPNNVLKNDLAHITYGFNGANFSDLETEILLNNISNKEELIKSILHIKNGYKDDNYLNDDELLAQSIYQAAKVKIAQLCDANVLYVDLFSVEFSFKNEHLKSLSQIKNEIIIHLAGRLANEIFLNETYSNYFKDEKKLQKILSLYKDIDLNDLKNKCKTYLKAYEGEIKQLADNLIKEKVIFINKDS</sequence>
<gene>
    <name evidence="4" type="ORF">AVCANL283_00595</name>
</gene>
<dbReference type="InterPro" id="IPR037219">
    <property type="entry name" value="Peptidase_M41-like"/>
</dbReference>
<dbReference type="PROSITE" id="PS00674">
    <property type="entry name" value="AAA"/>
    <property type="match status" value="1"/>
</dbReference>
<dbReference type="RefSeq" id="WP_224315875.1">
    <property type="nucleotide sequence ID" value="NZ_JACGBB010000001.1"/>
</dbReference>
<dbReference type="InterPro" id="IPR003593">
    <property type="entry name" value="AAA+_ATPase"/>
</dbReference>
<keyword evidence="1" id="KW-0547">Nucleotide-binding</keyword>
<dbReference type="SUPFAM" id="SSF140990">
    <property type="entry name" value="FtsH protease domain-like"/>
    <property type="match status" value="1"/>
</dbReference>
<dbReference type="SMART" id="SM00382">
    <property type="entry name" value="AAA"/>
    <property type="match status" value="1"/>
</dbReference>
<feature type="transmembrane region" description="Helical" evidence="2">
    <location>
        <begin position="12"/>
        <end position="31"/>
    </location>
</feature>
<protein>
    <submittedName>
        <fullName evidence="4">AAA family ATPase</fullName>
    </submittedName>
</protein>
<dbReference type="Proteomes" id="UP000786183">
    <property type="component" value="Unassembled WGS sequence"/>
</dbReference>
<keyword evidence="1" id="KW-0067">ATP-binding</keyword>
<keyword evidence="5" id="KW-1185">Reference proteome</keyword>
<evidence type="ECO:0000256" key="2">
    <source>
        <dbReference type="SAM" id="Phobius"/>
    </source>
</evidence>
<keyword evidence="2" id="KW-1133">Transmembrane helix</keyword>
<dbReference type="PANTHER" id="PTHR23076">
    <property type="entry name" value="METALLOPROTEASE M41 FTSH"/>
    <property type="match status" value="1"/>
</dbReference>
<name>A0ABS7WPA8_9BACT</name>
<dbReference type="PRINTS" id="PR00300">
    <property type="entry name" value="CLPPROTEASEA"/>
</dbReference>
<dbReference type="InterPro" id="IPR003959">
    <property type="entry name" value="ATPase_AAA_core"/>
</dbReference>
<organism evidence="4 5">
    <name type="scientific">Campylobacter canadensis</name>
    <dbReference type="NCBI Taxonomy" id="449520"/>
    <lineage>
        <taxon>Bacteria</taxon>
        <taxon>Pseudomonadati</taxon>
        <taxon>Campylobacterota</taxon>
        <taxon>Epsilonproteobacteria</taxon>
        <taxon>Campylobacterales</taxon>
        <taxon>Campylobacteraceae</taxon>
        <taxon>Campylobacter</taxon>
    </lineage>
</organism>
<dbReference type="InterPro" id="IPR003960">
    <property type="entry name" value="ATPase_AAA_CS"/>
</dbReference>
<accession>A0ABS7WPA8</accession>
<evidence type="ECO:0000313" key="5">
    <source>
        <dbReference type="Proteomes" id="UP000786183"/>
    </source>
</evidence>
<dbReference type="PANTHER" id="PTHR23076:SF97">
    <property type="entry name" value="ATP-DEPENDENT ZINC METALLOPROTEASE YME1L1"/>
    <property type="match status" value="1"/>
</dbReference>
<evidence type="ECO:0000313" key="4">
    <source>
        <dbReference type="EMBL" id="MBZ7986611.1"/>
    </source>
</evidence>
<keyword evidence="2" id="KW-0812">Transmembrane</keyword>
<dbReference type="SUPFAM" id="SSF52540">
    <property type="entry name" value="P-loop containing nucleoside triphosphate hydrolases"/>
    <property type="match status" value="1"/>
</dbReference>
<dbReference type="Pfam" id="PF00004">
    <property type="entry name" value="AAA"/>
    <property type="match status" value="1"/>
</dbReference>